<reference evidence="2" key="1">
    <citation type="submission" date="2021-01" db="EMBL/GenBank/DDBJ databases">
        <authorList>
            <person name="Corre E."/>
            <person name="Pelletier E."/>
            <person name="Niang G."/>
            <person name="Scheremetjew M."/>
            <person name="Finn R."/>
            <person name="Kale V."/>
            <person name="Holt S."/>
            <person name="Cochrane G."/>
            <person name="Meng A."/>
            <person name="Brown T."/>
            <person name="Cohen L."/>
        </authorList>
    </citation>
    <scope>NUCLEOTIDE SEQUENCE</scope>
    <source>
        <strain evidence="2">CCMP 769</strain>
    </source>
</reference>
<dbReference type="EMBL" id="HBHW01029424">
    <property type="protein sequence ID" value="CAE0054773.1"/>
    <property type="molecule type" value="Transcribed_RNA"/>
</dbReference>
<name>A0A7S3EHJ4_9RHOD</name>
<gene>
    <name evidence="2" type="ORF">RMAR00112_LOCUS22802</name>
</gene>
<proteinExistence type="predicted"/>
<evidence type="ECO:0000256" key="1">
    <source>
        <dbReference type="SAM" id="MobiDB-lite"/>
    </source>
</evidence>
<feature type="region of interest" description="Disordered" evidence="1">
    <location>
        <begin position="374"/>
        <end position="393"/>
    </location>
</feature>
<accession>A0A7S3EHJ4</accession>
<feature type="compositionally biased region" description="Polar residues" evidence="1">
    <location>
        <begin position="374"/>
        <end position="383"/>
    </location>
</feature>
<protein>
    <submittedName>
        <fullName evidence="2">Uncharacterized protein</fullName>
    </submittedName>
</protein>
<evidence type="ECO:0000313" key="2">
    <source>
        <dbReference type="EMBL" id="CAE0054773.1"/>
    </source>
</evidence>
<organism evidence="2">
    <name type="scientific">Rhodosorus marinus</name>
    <dbReference type="NCBI Taxonomy" id="101924"/>
    <lineage>
        <taxon>Eukaryota</taxon>
        <taxon>Rhodophyta</taxon>
        <taxon>Stylonematophyceae</taxon>
        <taxon>Stylonematales</taxon>
        <taxon>Stylonemataceae</taxon>
        <taxon>Rhodosorus</taxon>
    </lineage>
</organism>
<sequence length="518" mass="56743">MGEPGFVADAPSFSSRRRRSRERVCARKSDNFVVERAKKDLGITLDWIQSNVQGTGANTVNLKSKTAKKTAKEVRKGLDEVEKASIRGRSAVRLGAGVLVTVLHSLVEGAKSLGASIRNEFTLGSGEQTTTEEDHELMLVDHAEKLQSWFPARNENRADKSLMRSFQWQVLSKTSRKLLDPDGLIQLLNVRRQEYKLSMKECVENAKKGLAFYRAQQVVKAAKNAAKLASAQIPANLQMDQVLAKLEKVPPKLEKSSSADGERSRRIALRPPLPVNEKLIDFGSGAWAEKGTQNTPLAAVGDVTIPVVGAGMNVLSNLIGAAFGTVVDIVQAQNSRVLPLYLMSFEGPTRSATLSNPLVKDLFSMHLARGQPKLSNYSRQGSTGAMVRPRRAAKDQREMQKGGLWEELNSAVQKALNSESAKTDGVKGKVSLVSVNEHDATKEVLDASAYSVPMDSSHLTPPLHLALLALLDDGLYTVEQVSTLATSRILRIGFQIDAVDHVELLVTFQDYYEDNYLI</sequence>
<dbReference type="AlphaFoldDB" id="A0A7S3EHJ4"/>